<protein>
    <submittedName>
        <fullName evidence="2">DUF3718 domain-containing protein</fullName>
    </submittedName>
</protein>
<evidence type="ECO:0000313" key="3">
    <source>
        <dbReference type="Proteomes" id="UP001248581"/>
    </source>
</evidence>
<evidence type="ECO:0000256" key="1">
    <source>
        <dbReference type="SAM" id="SignalP"/>
    </source>
</evidence>
<dbReference type="Pfam" id="PF12514">
    <property type="entry name" value="DUF3718"/>
    <property type="match status" value="1"/>
</dbReference>
<accession>A0ABY9TGF4</accession>
<sequence>MKTLTSVALAGLTSVTLLTAFTTSAAPMNPYMESALISVCKSAQSNDLLDMRKTIKSHRLSEKTVALKVVCNGEDIISFAENSGADRTANHLEKRLGDSSIVDIAQVYAVNF</sequence>
<feature type="chain" id="PRO_5045819861" evidence="1">
    <location>
        <begin position="26"/>
        <end position="112"/>
    </location>
</feature>
<name>A0ABY9TGF4_9GAMM</name>
<organism evidence="2 3">
    <name type="scientific">Thalassotalea nanhaiensis</name>
    <dbReference type="NCBI Taxonomy" id="3065648"/>
    <lineage>
        <taxon>Bacteria</taxon>
        <taxon>Pseudomonadati</taxon>
        <taxon>Pseudomonadota</taxon>
        <taxon>Gammaproteobacteria</taxon>
        <taxon>Alteromonadales</taxon>
        <taxon>Colwelliaceae</taxon>
        <taxon>Thalassotalea</taxon>
    </lineage>
</organism>
<feature type="signal peptide" evidence="1">
    <location>
        <begin position="1"/>
        <end position="25"/>
    </location>
</feature>
<gene>
    <name evidence="2" type="ORF">RI845_15225</name>
</gene>
<dbReference type="Proteomes" id="UP001248581">
    <property type="component" value="Chromosome"/>
</dbReference>
<reference evidence="3" key="1">
    <citation type="submission" date="2023-09" db="EMBL/GenBank/DDBJ databases">
        <authorList>
            <person name="Li S."/>
            <person name="Li X."/>
            <person name="Zhang C."/>
            <person name="Zhao Z."/>
        </authorList>
    </citation>
    <scope>NUCLEOTIDE SEQUENCE [LARGE SCALE GENOMIC DNA]</scope>
    <source>
        <strain evidence="3">SQ345</strain>
    </source>
</reference>
<evidence type="ECO:0000313" key="2">
    <source>
        <dbReference type="EMBL" id="WNC67867.1"/>
    </source>
</evidence>
<dbReference type="RefSeq" id="WP_348387026.1">
    <property type="nucleotide sequence ID" value="NZ_CP134146.1"/>
</dbReference>
<dbReference type="InterPro" id="IPR022193">
    <property type="entry name" value="DUF3718"/>
</dbReference>
<keyword evidence="3" id="KW-1185">Reference proteome</keyword>
<dbReference type="EMBL" id="CP134146">
    <property type="protein sequence ID" value="WNC67867.1"/>
    <property type="molecule type" value="Genomic_DNA"/>
</dbReference>
<proteinExistence type="predicted"/>
<keyword evidence="1" id="KW-0732">Signal</keyword>